<dbReference type="NCBIfam" id="TIGR02604">
    <property type="entry name" value="Piru_Ver_Nterm"/>
    <property type="match status" value="1"/>
</dbReference>
<dbReference type="KEGG" id="gaz:Pan241w_21520"/>
<dbReference type="InterPro" id="IPR016024">
    <property type="entry name" value="ARM-type_fold"/>
</dbReference>
<evidence type="ECO:0000256" key="3">
    <source>
        <dbReference type="ARBA" id="ARBA00023004"/>
    </source>
</evidence>
<evidence type="ECO:0000256" key="2">
    <source>
        <dbReference type="ARBA" id="ARBA00022723"/>
    </source>
</evidence>
<dbReference type="InterPro" id="IPR013427">
    <property type="entry name" value="Haem-bd_dom_put"/>
</dbReference>
<dbReference type="Gene3D" id="1.25.10.10">
    <property type="entry name" value="Leucine-rich Repeat Variant"/>
    <property type="match status" value="1"/>
</dbReference>
<dbReference type="RefSeq" id="WP_145214653.1">
    <property type="nucleotide sequence ID" value="NZ_CP036269.1"/>
</dbReference>
<evidence type="ECO:0000256" key="1">
    <source>
        <dbReference type="ARBA" id="ARBA00022617"/>
    </source>
</evidence>
<proteinExistence type="predicted"/>
<dbReference type="SUPFAM" id="SSF63829">
    <property type="entry name" value="Calcium-dependent phosphotriesterase"/>
    <property type="match status" value="1"/>
</dbReference>
<dbReference type="PROSITE" id="PS51007">
    <property type="entry name" value="CYTC"/>
    <property type="match status" value="1"/>
</dbReference>
<evidence type="ECO:0000313" key="7">
    <source>
        <dbReference type="Proteomes" id="UP000317171"/>
    </source>
</evidence>
<dbReference type="GO" id="GO:0009055">
    <property type="term" value="F:electron transfer activity"/>
    <property type="evidence" value="ECO:0007669"/>
    <property type="project" value="InterPro"/>
</dbReference>
<dbReference type="Pfam" id="PF23500">
    <property type="entry name" value="DUF7133"/>
    <property type="match status" value="1"/>
</dbReference>
<dbReference type="PANTHER" id="PTHR33546:SF1">
    <property type="entry name" value="LARGE, MULTIFUNCTIONAL SECRETED PROTEIN"/>
    <property type="match status" value="1"/>
</dbReference>
<keyword evidence="3 4" id="KW-0408">Iron</keyword>
<dbReference type="EMBL" id="CP036269">
    <property type="protein sequence ID" value="QDT42071.1"/>
    <property type="molecule type" value="Genomic_DNA"/>
</dbReference>
<dbReference type="Gene3D" id="1.10.760.10">
    <property type="entry name" value="Cytochrome c-like domain"/>
    <property type="match status" value="1"/>
</dbReference>
<dbReference type="InterPro" id="IPR009056">
    <property type="entry name" value="Cyt_c-like_dom"/>
</dbReference>
<dbReference type="InterPro" id="IPR055557">
    <property type="entry name" value="DUF7133"/>
</dbReference>
<feature type="domain" description="Cytochrome c" evidence="5">
    <location>
        <begin position="872"/>
        <end position="1005"/>
    </location>
</feature>
<name>A0A517RDW9_9PLAN</name>
<dbReference type="GO" id="GO:0046872">
    <property type="term" value="F:metal ion binding"/>
    <property type="evidence" value="ECO:0007669"/>
    <property type="project" value="UniProtKB-KW"/>
</dbReference>
<dbReference type="Proteomes" id="UP000317171">
    <property type="component" value="Chromosome"/>
</dbReference>
<dbReference type="NCBIfam" id="TIGR02603">
    <property type="entry name" value="CxxCH_TIGR02603"/>
    <property type="match status" value="1"/>
</dbReference>
<dbReference type="InterPro" id="IPR036909">
    <property type="entry name" value="Cyt_c-like_dom_sf"/>
</dbReference>
<protein>
    <recommendedName>
        <fullName evidence="5">Cytochrome c domain-containing protein</fullName>
    </recommendedName>
</protein>
<dbReference type="PANTHER" id="PTHR33546">
    <property type="entry name" value="LARGE, MULTIFUNCTIONAL SECRETED PROTEIN-RELATED"/>
    <property type="match status" value="1"/>
</dbReference>
<dbReference type="SUPFAM" id="SSF46626">
    <property type="entry name" value="Cytochrome c"/>
    <property type="match status" value="1"/>
</dbReference>
<sequence length="1019" mass="111875">MKQAKLLALKQHLLRNNDSISGIAVSGIRWGFVVLALGMCLQLTLAADKQTAVPKSPLSPEESLKQTVVHPDFEMQVVASEPNVINPVAVAFDETGVLWVVEMTDYPHGPKPGEDPKSRIKLLRDKDQDGYYETATVFADKLLFATGVQPWKGGLIVTLAGKVQFMKDTNGDDKADVVETWFTGFKEENSQLRANHPTLGLDNHIYISNGLRGGSVIATHPEWQKKAKQVPINGLDFRFHPLSGKYESISGIGQFGLTFDDYGNRFVCSNRNPNKHIVLENRYLKRNPYLAVKSVYHDVSPDGEDSRVYAISRTWTTSTLHAGQFTAACGVTIYRGDLFPKGFYGNSFTCEPTANLVHRDIMTPMGATYDSKYGRDKVEFIASRDEWFRPVNMANGPDGALYLCDMYRAVIEHPQFMPAELKERSDLNDGIDRGRIYRIVPKNAKIDKSVYMSLKDATPEQLVTALGSKNAWQRETAARLIFEQQDASIQPQLEQLVSNGKSAQARIQALWALEGLGKLSDAVLETALKDASQRVKEQAVRLSEPLLSKNSKLKEQVLSLVDSADGRLRFQLAISLGEAGDVSSMVDQLARLMLKGANDSWTRAAVLSSAPDQTVAIFKSFLKQLNAADAQVSTHTGVTDAVREMAAVIGPRLKADEIEETLSLIAGMDSDQQLGLQIASFEGLGNSLRRRGKSIAQYQTKLSEADQKQLKVFYQKLVDAAANPKTPLAEKLNAIGVLQFVGFDMSGKTLLSLIQGDVSQEVKIAAIGAISPYSDPQVGVVLMDGFATQTPGMRRAILDAMLANQDRTSLLLDAIEKGQIKISELGPARSSRLQRHRNPEIKKRAAKLFAAAIPADRKKVLAAYQASLKLKANPLDGKQVFVKNCVTCHKIGDVGVNVAPDIGDSRTKTPEYLLTNILDPNRAIDANFFSYTIVTIDGVVHTGIISSDSGASITLTQPEGKTITVLKEEIDEMKSNGVSLMPVGLEKTINPQQMADLISFIKNWRYLSGQVPKDIAKPQ</sequence>
<evidence type="ECO:0000259" key="5">
    <source>
        <dbReference type="PROSITE" id="PS51007"/>
    </source>
</evidence>
<dbReference type="InterPro" id="IPR013428">
    <property type="entry name" value="Membrane-bound_put_N"/>
</dbReference>
<dbReference type="InterPro" id="IPR011042">
    <property type="entry name" value="6-blade_b-propeller_TolB-like"/>
</dbReference>
<keyword evidence="1 4" id="KW-0349">Heme</keyword>
<keyword evidence="7" id="KW-1185">Reference proteome</keyword>
<dbReference type="Gene3D" id="2.120.10.30">
    <property type="entry name" value="TolB, C-terminal domain"/>
    <property type="match status" value="1"/>
</dbReference>
<evidence type="ECO:0000256" key="4">
    <source>
        <dbReference type="PROSITE-ProRule" id="PRU00433"/>
    </source>
</evidence>
<accession>A0A517RDW9</accession>
<dbReference type="AlphaFoldDB" id="A0A517RDW9"/>
<dbReference type="InterPro" id="IPR011989">
    <property type="entry name" value="ARM-like"/>
</dbReference>
<dbReference type="GO" id="GO:0020037">
    <property type="term" value="F:heme binding"/>
    <property type="evidence" value="ECO:0007669"/>
    <property type="project" value="InterPro"/>
</dbReference>
<evidence type="ECO:0000313" key="6">
    <source>
        <dbReference type="EMBL" id="QDT42071.1"/>
    </source>
</evidence>
<gene>
    <name evidence="6" type="ORF">Pan241w_21520</name>
</gene>
<dbReference type="SUPFAM" id="SSF48371">
    <property type="entry name" value="ARM repeat"/>
    <property type="match status" value="1"/>
</dbReference>
<dbReference type="OrthoDB" id="230287at2"/>
<keyword evidence="2 4" id="KW-0479">Metal-binding</keyword>
<dbReference type="Pfam" id="PF13442">
    <property type="entry name" value="Cytochrome_CBB3"/>
    <property type="match status" value="1"/>
</dbReference>
<reference evidence="6 7" key="1">
    <citation type="submission" date="2019-02" db="EMBL/GenBank/DDBJ databases">
        <title>Deep-cultivation of Planctomycetes and their phenomic and genomic characterization uncovers novel biology.</title>
        <authorList>
            <person name="Wiegand S."/>
            <person name="Jogler M."/>
            <person name="Boedeker C."/>
            <person name="Pinto D."/>
            <person name="Vollmers J."/>
            <person name="Rivas-Marin E."/>
            <person name="Kohn T."/>
            <person name="Peeters S.H."/>
            <person name="Heuer A."/>
            <person name="Rast P."/>
            <person name="Oberbeckmann S."/>
            <person name="Bunk B."/>
            <person name="Jeske O."/>
            <person name="Meyerdierks A."/>
            <person name="Storesund J.E."/>
            <person name="Kallscheuer N."/>
            <person name="Luecker S."/>
            <person name="Lage O.M."/>
            <person name="Pohl T."/>
            <person name="Merkel B.J."/>
            <person name="Hornburger P."/>
            <person name="Mueller R.-W."/>
            <person name="Bruemmer F."/>
            <person name="Labrenz M."/>
            <person name="Spormann A.M."/>
            <person name="Op den Camp H."/>
            <person name="Overmann J."/>
            <person name="Amann R."/>
            <person name="Jetten M.S.M."/>
            <person name="Mascher T."/>
            <person name="Medema M.H."/>
            <person name="Devos D.P."/>
            <person name="Kaster A.-K."/>
            <person name="Ovreas L."/>
            <person name="Rohde M."/>
            <person name="Galperin M.Y."/>
            <person name="Jogler C."/>
        </authorList>
    </citation>
    <scope>NUCLEOTIDE SEQUENCE [LARGE SCALE GENOMIC DNA]</scope>
    <source>
        <strain evidence="6 7">Pan241w</strain>
    </source>
</reference>
<organism evidence="6 7">
    <name type="scientific">Gimesia alba</name>
    <dbReference type="NCBI Taxonomy" id="2527973"/>
    <lineage>
        <taxon>Bacteria</taxon>
        <taxon>Pseudomonadati</taxon>
        <taxon>Planctomycetota</taxon>
        <taxon>Planctomycetia</taxon>
        <taxon>Planctomycetales</taxon>
        <taxon>Planctomycetaceae</taxon>
        <taxon>Gimesia</taxon>
    </lineage>
</organism>